<accession>A0ABN9RZH5</accession>
<sequence length="107" mass="11602">VTADLATVVVTESAQGCVAGRLEWGDLPRQAVEFSLLQLKPGYTMVRDVFEGPEPFSKVCWKLRCLDGLPGPVHPSDIARGDRLILEGPRWATDRLCRSGSVGHGGE</sequence>
<gene>
    <name evidence="1" type="ORF">PCOR1329_LOCUS24478</name>
</gene>
<keyword evidence="2" id="KW-1185">Reference proteome</keyword>
<evidence type="ECO:0000313" key="2">
    <source>
        <dbReference type="Proteomes" id="UP001189429"/>
    </source>
</evidence>
<evidence type="ECO:0000313" key="1">
    <source>
        <dbReference type="EMBL" id="CAK0823914.1"/>
    </source>
</evidence>
<organism evidence="1 2">
    <name type="scientific">Prorocentrum cordatum</name>
    <dbReference type="NCBI Taxonomy" id="2364126"/>
    <lineage>
        <taxon>Eukaryota</taxon>
        <taxon>Sar</taxon>
        <taxon>Alveolata</taxon>
        <taxon>Dinophyceae</taxon>
        <taxon>Prorocentrales</taxon>
        <taxon>Prorocentraceae</taxon>
        <taxon>Prorocentrum</taxon>
    </lineage>
</organism>
<name>A0ABN9RZH5_9DINO</name>
<feature type="non-terminal residue" evidence="1">
    <location>
        <position position="107"/>
    </location>
</feature>
<proteinExistence type="predicted"/>
<comment type="caution">
    <text evidence="1">The sequence shown here is derived from an EMBL/GenBank/DDBJ whole genome shotgun (WGS) entry which is preliminary data.</text>
</comment>
<reference evidence="1" key="1">
    <citation type="submission" date="2023-10" db="EMBL/GenBank/DDBJ databases">
        <authorList>
            <person name="Chen Y."/>
            <person name="Shah S."/>
            <person name="Dougan E. K."/>
            <person name="Thang M."/>
            <person name="Chan C."/>
        </authorList>
    </citation>
    <scope>NUCLEOTIDE SEQUENCE [LARGE SCALE GENOMIC DNA]</scope>
</reference>
<evidence type="ECO:0008006" key="3">
    <source>
        <dbReference type="Google" id="ProtNLM"/>
    </source>
</evidence>
<feature type="non-terminal residue" evidence="1">
    <location>
        <position position="1"/>
    </location>
</feature>
<dbReference type="EMBL" id="CAUYUJ010008434">
    <property type="protein sequence ID" value="CAK0823914.1"/>
    <property type="molecule type" value="Genomic_DNA"/>
</dbReference>
<protein>
    <recommendedName>
        <fullName evidence="3">RCK C-terminal domain-containing protein</fullName>
    </recommendedName>
</protein>
<dbReference type="Proteomes" id="UP001189429">
    <property type="component" value="Unassembled WGS sequence"/>
</dbReference>